<reference evidence="1 2" key="1">
    <citation type="submission" date="2023-07" db="EMBL/GenBank/DDBJ databases">
        <title>Sorghum-associated microbial communities from plants grown in Nebraska, USA.</title>
        <authorList>
            <person name="Schachtman D."/>
        </authorList>
    </citation>
    <scope>NUCLEOTIDE SEQUENCE [LARGE SCALE GENOMIC DNA]</scope>
    <source>
        <strain evidence="1 2">DS1027</strain>
    </source>
</reference>
<dbReference type="PROSITE" id="PS51318">
    <property type="entry name" value="TAT"/>
    <property type="match status" value="1"/>
</dbReference>
<proteinExistence type="predicted"/>
<dbReference type="EMBL" id="JAVDRD010000005">
    <property type="protein sequence ID" value="MDR6511297.1"/>
    <property type="molecule type" value="Genomic_DNA"/>
</dbReference>
<gene>
    <name evidence="1" type="ORF">J2792_002169</name>
</gene>
<evidence type="ECO:0000313" key="1">
    <source>
        <dbReference type="EMBL" id="MDR6511297.1"/>
    </source>
</evidence>
<comment type="caution">
    <text evidence="1">The sequence shown here is derived from an EMBL/GenBank/DDBJ whole genome shotgun (WGS) entry which is preliminary data.</text>
</comment>
<evidence type="ECO:0008006" key="3">
    <source>
        <dbReference type="Google" id="ProtNLM"/>
    </source>
</evidence>
<evidence type="ECO:0000313" key="2">
    <source>
        <dbReference type="Proteomes" id="UP001184150"/>
    </source>
</evidence>
<dbReference type="InterPro" id="IPR006311">
    <property type="entry name" value="TAT_signal"/>
</dbReference>
<protein>
    <recommendedName>
        <fullName evidence="3">DUF4185 domain-containing protein</fullName>
    </recommendedName>
</protein>
<dbReference type="Proteomes" id="UP001184150">
    <property type="component" value="Unassembled WGS sequence"/>
</dbReference>
<sequence>MSDRRTFLQGSLASLATGMGGPPTPASANPAHRQVIGAVRREDTIVRLGGLGDGYKMTLRPDGTQLVVVNDGPGWNNPPTTFYNTRLWTLSGNPPAPRFAMLPGYPDLDRDARPDAPRYYGHGVIQVGQRIYQFVATHDAAQDRPQRWRGAKLILSDDGGTTWRNRDGTTPVVWEDWAEQRRGPFTFFDEPDGTLSLLTFLQQMRGQPAAPGGWLTLYGLDGNTDGRMNHLLLLRAPVDAVTDRAAYRFFAGRDAIGQPIWSADIAARRPVHRFPRGWVNHANLFPGDLVVESWLPSVVYNAPLGVYMMASAGIGVGADGTEFGRSSYFGLWVAHAPWGPWRQIHEEAAWCPGGDQHARAYAPQIAPGWIAADGRSFWLVWSDLRGIRAFGHDEALLDAALAKASTPAERATIETRFLQQYMPGFSFNAQRVDLRLAPA</sequence>
<name>A0ABU1MMZ9_9SPHN</name>
<keyword evidence="2" id="KW-1185">Reference proteome</keyword>
<dbReference type="RefSeq" id="WP_309805208.1">
    <property type="nucleotide sequence ID" value="NZ_JAVDRD010000005.1"/>
</dbReference>
<accession>A0ABU1MMZ9</accession>
<organism evidence="1 2">
    <name type="scientific">Novosphingobium capsulatum</name>
    <dbReference type="NCBI Taxonomy" id="13688"/>
    <lineage>
        <taxon>Bacteria</taxon>
        <taxon>Pseudomonadati</taxon>
        <taxon>Pseudomonadota</taxon>
        <taxon>Alphaproteobacteria</taxon>
        <taxon>Sphingomonadales</taxon>
        <taxon>Sphingomonadaceae</taxon>
        <taxon>Novosphingobium</taxon>
    </lineage>
</organism>